<keyword evidence="1" id="KW-0732">Signal</keyword>
<dbReference type="EMBL" id="AUSV01000036">
    <property type="protein sequence ID" value="ESP93385.1"/>
    <property type="molecule type" value="Genomic_DNA"/>
</dbReference>
<proteinExistence type="predicted"/>
<feature type="signal peptide" evidence="1">
    <location>
        <begin position="1"/>
        <end position="21"/>
    </location>
</feature>
<accession>V4HRE5</accession>
<evidence type="ECO:0000313" key="2">
    <source>
        <dbReference type="EMBL" id="ESP93385.1"/>
    </source>
</evidence>
<dbReference type="RefSeq" id="WP_023399116.1">
    <property type="nucleotide sequence ID" value="NZ_AUSV01000036.1"/>
</dbReference>
<feature type="chain" id="PRO_5004718694" evidence="1">
    <location>
        <begin position="22"/>
        <end position="141"/>
    </location>
</feature>
<name>V4HRE5_PSEL2</name>
<sequence length="141" mass="15623">MKSVILAGLLAAGFTGNFALANEQGTQSSDGVLKYSYNFVYLKCESSSCGDIVTRRYPMKVYYKFVPDIPPHSEVRIYWNKNVPAGVSAGKRVAYTEGATCPDGSKMKAKWFLDNSFRPTTAIATDCNGVDHTYSVHEFHF</sequence>
<protein>
    <submittedName>
        <fullName evidence="2">Uncharacterized protein</fullName>
    </submittedName>
</protein>
<dbReference type="AlphaFoldDB" id="V4HRE5"/>
<gene>
    <name evidence="2" type="ORF">PL2TA16_03238</name>
</gene>
<dbReference type="Proteomes" id="UP000017820">
    <property type="component" value="Unassembled WGS sequence"/>
</dbReference>
<dbReference type="GeneID" id="29922498"/>
<dbReference type="PATRIC" id="fig|1353533.3.peg.2195"/>
<reference evidence="2 3" key="1">
    <citation type="submission" date="2013-07" db="EMBL/GenBank/DDBJ databases">
        <title>Draft genome sequence of Pseudoalteromonas luteoviolacea 2ta16.</title>
        <authorList>
            <person name="Allen E.E."/>
            <person name="Azam F."/>
            <person name="Podell S."/>
        </authorList>
    </citation>
    <scope>NUCLEOTIDE SEQUENCE [LARGE SCALE GENOMIC DNA]</scope>
    <source>
        <strain evidence="2 3">2ta16</strain>
    </source>
</reference>
<comment type="caution">
    <text evidence="2">The sequence shown here is derived from an EMBL/GenBank/DDBJ whole genome shotgun (WGS) entry which is preliminary data.</text>
</comment>
<evidence type="ECO:0000256" key="1">
    <source>
        <dbReference type="SAM" id="SignalP"/>
    </source>
</evidence>
<evidence type="ECO:0000313" key="3">
    <source>
        <dbReference type="Proteomes" id="UP000017820"/>
    </source>
</evidence>
<organism evidence="2 3">
    <name type="scientific">Pseudoalteromonas luteoviolacea (strain 2ta16)</name>
    <dbReference type="NCBI Taxonomy" id="1353533"/>
    <lineage>
        <taxon>Bacteria</taxon>
        <taxon>Pseudomonadati</taxon>
        <taxon>Pseudomonadota</taxon>
        <taxon>Gammaproteobacteria</taxon>
        <taxon>Alteromonadales</taxon>
        <taxon>Pseudoalteromonadaceae</taxon>
        <taxon>Pseudoalteromonas</taxon>
    </lineage>
</organism>